<organism evidence="1 2">
    <name type="scientific">[Candida] anglica</name>
    <dbReference type="NCBI Taxonomy" id="148631"/>
    <lineage>
        <taxon>Eukaryota</taxon>
        <taxon>Fungi</taxon>
        <taxon>Dikarya</taxon>
        <taxon>Ascomycota</taxon>
        <taxon>Saccharomycotina</taxon>
        <taxon>Pichiomycetes</taxon>
        <taxon>Debaryomycetaceae</taxon>
        <taxon>Kurtzmaniella</taxon>
    </lineage>
</organism>
<dbReference type="Proteomes" id="UP001497600">
    <property type="component" value="Chromosome C"/>
</dbReference>
<accession>A0ABP0EBN7</accession>
<name>A0ABP0EBN7_9ASCO</name>
<dbReference type="Pfam" id="PF20977">
    <property type="entry name" value="GatF"/>
    <property type="match status" value="1"/>
</dbReference>
<sequence length="160" mass="18571">MLLRFIRRYSNRSLDNVELSTLLQKSTWKMESLLENQKRIPEISRPVLLKLLKLSGIETTLTKERELFFSQSLKSQMGFIDHLYEETESRNDDEPVNNFRLIASDHQKVNPLNLESLKRQINELQASDVKGETGNWNVVENSNKNGQNNNSGYFCLKGKP</sequence>
<dbReference type="EMBL" id="OZ004255">
    <property type="protein sequence ID" value="CAK7898909.1"/>
    <property type="molecule type" value="Genomic_DNA"/>
</dbReference>
<reference evidence="1 2" key="1">
    <citation type="submission" date="2024-01" db="EMBL/GenBank/DDBJ databases">
        <authorList>
            <consortium name="Genoscope - CEA"/>
            <person name="William W."/>
        </authorList>
    </citation>
    <scope>NUCLEOTIDE SEQUENCE [LARGE SCALE GENOMIC DNA]</scope>
    <source>
        <strain evidence="1 2">29B2s-10</strain>
    </source>
</reference>
<evidence type="ECO:0000313" key="2">
    <source>
        <dbReference type="Proteomes" id="UP001497600"/>
    </source>
</evidence>
<gene>
    <name evidence="1" type="primary">GTF1</name>
    <name evidence="1" type="ORF">CAAN4_C00254</name>
</gene>
<protein>
    <submittedName>
        <fullName evidence="1">Glutamyl-tRNA(Gln) amidotransferase subunit F, mitochondrial</fullName>
    </submittedName>
</protein>
<proteinExistence type="predicted"/>
<keyword evidence="2" id="KW-1185">Reference proteome</keyword>
<evidence type="ECO:0000313" key="1">
    <source>
        <dbReference type="EMBL" id="CAK7898909.1"/>
    </source>
</evidence>